<comment type="function">
    <text evidence="11">Catalyzes the phosphorylation of the hydroxyl group of 4-methyl-5-beta-hydroxyethylthiazole (THZ).</text>
</comment>
<keyword evidence="13" id="KW-1185">Reference proteome</keyword>
<gene>
    <name evidence="11 12" type="primary">thiM</name>
    <name evidence="12" type="ORF">H8709_08430</name>
</gene>
<dbReference type="SUPFAM" id="SSF53613">
    <property type="entry name" value="Ribokinase-like"/>
    <property type="match status" value="1"/>
</dbReference>
<keyword evidence="6 11" id="KW-0547">Nucleotide-binding</keyword>
<feature type="binding site" evidence="11">
    <location>
        <position position="195"/>
    </location>
    <ligand>
        <name>substrate</name>
    </ligand>
</feature>
<evidence type="ECO:0000256" key="3">
    <source>
        <dbReference type="ARBA" id="ARBA00004868"/>
    </source>
</evidence>
<dbReference type="Gene3D" id="3.40.1190.20">
    <property type="match status" value="1"/>
</dbReference>
<dbReference type="InterPro" id="IPR029056">
    <property type="entry name" value="Ribokinase-like"/>
</dbReference>
<comment type="caution">
    <text evidence="12">The sequence shown here is derived from an EMBL/GenBank/DDBJ whole genome shotgun (WGS) entry which is preliminary data.</text>
</comment>
<evidence type="ECO:0000256" key="11">
    <source>
        <dbReference type="HAMAP-Rule" id="MF_00228"/>
    </source>
</evidence>
<comment type="pathway">
    <text evidence="3 11">Cofactor biosynthesis; thiamine diphosphate biosynthesis; 4-methyl-5-(2-phosphoethyl)-thiazole from 5-(2-hydroxyethyl)-4-methylthiazole: step 1/1.</text>
</comment>
<dbReference type="RefSeq" id="WP_262397945.1">
    <property type="nucleotide sequence ID" value="NZ_JACRTC010000005.1"/>
</dbReference>
<evidence type="ECO:0000313" key="13">
    <source>
        <dbReference type="Proteomes" id="UP000660861"/>
    </source>
</evidence>
<evidence type="ECO:0000256" key="5">
    <source>
        <dbReference type="ARBA" id="ARBA00022723"/>
    </source>
</evidence>
<comment type="similarity">
    <text evidence="11">Belongs to the Thz kinase family.</text>
</comment>
<feature type="binding site" evidence="11">
    <location>
        <position position="117"/>
    </location>
    <ligand>
        <name>ATP</name>
        <dbReference type="ChEBI" id="CHEBI:30616"/>
    </ligand>
</feature>
<dbReference type="PRINTS" id="PR01099">
    <property type="entry name" value="HYETHTZKNASE"/>
</dbReference>
<dbReference type="GO" id="GO:0000287">
    <property type="term" value="F:magnesium ion binding"/>
    <property type="evidence" value="ECO:0007669"/>
    <property type="project" value="UniProtKB-UniRule"/>
</dbReference>
<dbReference type="GO" id="GO:0005829">
    <property type="term" value="C:cytosol"/>
    <property type="evidence" value="ECO:0007669"/>
    <property type="project" value="TreeGrafter"/>
</dbReference>
<organism evidence="12 13">
    <name type="scientific">Zongyangia hominis</name>
    <dbReference type="NCBI Taxonomy" id="2763677"/>
    <lineage>
        <taxon>Bacteria</taxon>
        <taxon>Bacillati</taxon>
        <taxon>Bacillota</taxon>
        <taxon>Clostridia</taxon>
        <taxon>Eubacteriales</taxon>
        <taxon>Oscillospiraceae</taxon>
        <taxon>Zongyangia</taxon>
    </lineage>
</organism>
<evidence type="ECO:0000256" key="2">
    <source>
        <dbReference type="ARBA" id="ARBA00001946"/>
    </source>
</evidence>
<dbReference type="InterPro" id="IPR000417">
    <property type="entry name" value="Hyethyz_kinase"/>
</dbReference>
<evidence type="ECO:0000256" key="6">
    <source>
        <dbReference type="ARBA" id="ARBA00022741"/>
    </source>
</evidence>
<evidence type="ECO:0000313" key="12">
    <source>
        <dbReference type="EMBL" id="MBC8570852.1"/>
    </source>
</evidence>
<dbReference type="NCBIfam" id="NF006830">
    <property type="entry name" value="PRK09355.1"/>
    <property type="match status" value="1"/>
</dbReference>
<dbReference type="Pfam" id="PF02110">
    <property type="entry name" value="HK"/>
    <property type="match status" value="1"/>
</dbReference>
<keyword evidence="10 11" id="KW-0784">Thiamine biosynthesis</keyword>
<sequence length="271" mass="28096">MLEGIIEAVRQNRPLVHCITNFVTANDCANALLAVGASPIMADAPEEAAEIAGRCDALVLNLGTPSAGRLTAMELAGKRVNEAGRPVVFDPVGVSASAFRREGARKLMEGVRFSAVRGNISEISFLAGHPAGFGGVDAGEKDAAADLAGRRRLAASFARTIRAVVVITGETDVVSDGEKIFCIRNGHAMMSRVTGTGCILSALIGAFLTVDAVRPVEAVAAAVGAFGVCGERAYEKAAQAGRGTGSYHLALLDELSLLREDSMGGIRIENC</sequence>
<evidence type="ECO:0000256" key="10">
    <source>
        <dbReference type="ARBA" id="ARBA00022977"/>
    </source>
</evidence>
<dbReference type="GO" id="GO:0009229">
    <property type="term" value="P:thiamine diphosphate biosynthetic process"/>
    <property type="evidence" value="ECO:0007669"/>
    <property type="project" value="UniProtKB-UniRule"/>
</dbReference>
<keyword evidence="9 11" id="KW-0460">Magnesium</keyword>
<dbReference type="EC" id="2.7.1.50" evidence="11"/>
<dbReference type="GO" id="GO:0008902">
    <property type="term" value="F:hydroxymethylpyrimidine kinase activity"/>
    <property type="evidence" value="ECO:0007669"/>
    <property type="project" value="TreeGrafter"/>
</dbReference>
<dbReference type="Proteomes" id="UP000660861">
    <property type="component" value="Unassembled WGS sequence"/>
</dbReference>
<evidence type="ECO:0000256" key="9">
    <source>
        <dbReference type="ARBA" id="ARBA00022842"/>
    </source>
</evidence>
<protein>
    <recommendedName>
        <fullName evidence="11">Hydroxyethylthiazole kinase</fullName>
        <ecNumber evidence="11">2.7.1.50</ecNumber>
    </recommendedName>
    <alternativeName>
        <fullName evidence="11">4-methyl-5-beta-hydroxyethylthiazole kinase</fullName>
        <shortName evidence="11">TH kinase</shortName>
        <shortName evidence="11">Thz kinase</shortName>
    </alternativeName>
</protein>
<dbReference type="GO" id="GO:0008972">
    <property type="term" value="F:phosphomethylpyrimidine kinase activity"/>
    <property type="evidence" value="ECO:0007669"/>
    <property type="project" value="TreeGrafter"/>
</dbReference>
<dbReference type="GO" id="GO:0009228">
    <property type="term" value="P:thiamine biosynthetic process"/>
    <property type="evidence" value="ECO:0007669"/>
    <property type="project" value="UniProtKB-KW"/>
</dbReference>
<evidence type="ECO:0000256" key="4">
    <source>
        <dbReference type="ARBA" id="ARBA00022679"/>
    </source>
</evidence>
<dbReference type="GO" id="GO:0005524">
    <property type="term" value="F:ATP binding"/>
    <property type="evidence" value="ECO:0007669"/>
    <property type="project" value="UniProtKB-UniRule"/>
</dbReference>
<keyword evidence="4 11" id="KW-0808">Transferase</keyword>
<proteinExistence type="inferred from homology"/>
<dbReference type="CDD" id="cd01170">
    <property type="entry name" value="THZ_kinase"/>
    <property type="match status" value="1"/>
</dbReference>
<feature type="binding site" evidence="11">
    <location>
        <position position="168"/>
    </location>
    <ligand>
        <name>ATP</name>
        <dbReference type="ChEBI" id="CHEBI:30616"/>
    </ligand>
</feature>
<keyword evidence="8 11" id="KW-0067">ATP-binding</keyword>
<dbReference type="GO" id="GO:0004417">
    <property type="term" value="F:hydroxyethylthiazole kinase activity"/>
    <property type="evidence" value="ECO:0007669"/>
    <property type="project" value="UniProtKB-UniRule"/>
</dbReference>
<accession>A0A926EFQ5</accession>
<evidence type="ECO:0000256" key="7">
    <source>
        <dbReference type="ARBA" id="ARBA00022777"/>
    </source>
</evidence>
<comment type="catalytic activity">
    <reaction evidence="1 11">
        <text>5-(2-hydroxyethyl)-4-methylthiazole + ATP = 4-methyl-5-(2-phosphooxyethyl)-thiazole + ADP + H(+)</text>
        <dbReference type="Rhea" id="RHEA:24212"/>
        <dbReference type="ChEBI" id="CHEBI:15378"/>
        <dbReference type="ChEBI" id="CHEBI:17957"/>
        <dbReference type="ChEBI" id="CHEBI:30616"/>
        <dbReference type="ChEBI" id="CHEBI:58296"/>
        <dbReference type="ChEBI" id="CHEBI:456216"/>
        <dbReference type="EC" id="2.7.1.50"/>
    </reaction>
</comment>
<dbReference type="PANTHER" id="PTHR20858">
    <property type="entry name" value="PHOSPHOMETHYLPYRIMIDINE KINASE"/>
    <property type="match status" value="1"/>
</dbReference>
<dbReference type="PANTHER" id="PTHR20858:SF17">
    <property type="entry name" value="HYDROXYMETHYLPYRIMIDINE_PHOSPHOMETHYLPYRIMIDINE KINASE THI20-RELATED"/>
    <property type="match status" value="1"/>
</dbReference>
<dbReference type="NCBIfam" id="TIGR00694">
    <property type="entry name" value="thiM"/>
    <property type="match status" value="1"/>
</dbReference>
<dbReference type="PIRSF" id="PIRSF000513">
    <property type="entry name" value="Thz_kinase"/>
    <property type="match status" value="1"/>
</dbReference>
<dbReference type="HAMAP" id="MF_00228">
    <property type="entry name" value="Thz_kinase"/>
    <property type="match status" value="1"/>
</dbReference>
<feature type="binding site" evidence="11">
    <location>
        <position position="41"/>
    </location>
    <ligand>
        <name>substrate</name>
    </ligand>
</feature>
<dbReference type="EMBL" id="JACRTC010000005">
    <property type="protein sequence ID" value="MBC8570852.1"/>
    <property type="molecule type" value="Genomic_DNA"/>
</dbReference>
<dbReference type="AlphaFoldDB" id="A0A926EFQ5"/>
<name>A0A926EFQ5_9FIRM</name>
<reference evidence="12" key="1">
    <citation type="submission" date="2020-08" db="EMBL/GenBank/DDBJ databases">
        <title>Genome public.</title>
        <authorList>
            <person name="Liu C."/>
            <person name="Sun Q."/>
        </authorList>
    </citation>
    <scope>NUCLEOTIDE SEQUENCE</scope>
    <source>
        <strain evidence="12">NSJ-54</strain>
    </source>
</reference>
<evidence type="ECO:0000256" key="8">
    <source>
        <dbReference type="ARBA" id="ARBA00022840"/>
    </source>
</evidence>
<evidence type="ECO:0000256" key="1">
    <source>
        <dbReference type="ARBA" id="ARBA00001771"/>
    </source>
</evidence>
<keyword evidence="5 11" id="KW-0479">Metal-binding</keyword>
<keyword evidence="7 11" id="KW-0418">Kinase</keyword>
<comment type="cofactor">
    <cofactor evidence="2 11">
        <name>Mg(2+)</name>
        <dbReference type="ChEBI" id="CHEBI:18420"/>
    </cofactor>
</comment>